<dbReference type="AlphaFoldDB" id="A0A1G2L2I0"/>
<feature type="transmembrane region" description="Helical" evidence="1">
    <location>
        <begin position="7"/>
        <end position="28"/>
    </location>
</feature>
<dbReference type="EMBL" id="MHQO01000067">
    <property type="protein sequence ID" value="OHA04879.1"/>
    <property type="molecule type" value="Genomic_DNA"/>
</dbReference>
<evidence type="ECO:0000313" key="3">
    <source>
        <dbReference type="Proteomes" id="UP000177982"/>
    </source>
</evidence>
<keyword evidence="1" id="KW-0472">Membrane</keyword>
<accession>A0A1G2L2I0</accession>
<keyword evidence="1" id="KW-1133">Transmembrane helix</keyword>
<protein>
    <recommendedName>
        <fullName evidence="4">Aromatic ring-opening dioxygenase LigA</fullName>
    </recommendedName>
</protein>
<name>A0A1G2L2I0_9BACT</name>
<sequence length="160" mass="17318">MEKMLKITAVLAIIAGILMIGVSAYAIMFTYNNVIRENITTPADASIPSAPVRGPFTLKAQADIIRKHALKASDGKTYAQMPSKVPQLDENGDPVLDENGEAVMVSNSARTTWVTATTLITALNLGVLTYAFSALVFFLGLISVWTGVTFYVLSRRYKTA</sequence>
<organism evidence="2 3">
    <name type="scientific">Candidatus Sungbacteria bacterium RIFCSPLOWO2_01_FULL_47_10</name>
    <dbReference type="NCBI Taxonomy" id="1802276"/>
    <lineage>
        <taxon>Bacteria</taxon>
        <taxon>Candidatus Sungiibacteriota</taxon>
    </lineage>
</organism>
<feature type="transmembrane region" description="Helical" evidence="1">
    <location>
        <begin position="127"/>
        <end position="153"/>
    </location>
</feature>
<reference evidence="2 3" key="1">
    <citation type="journal article" date="2016" name="Nat. Commun.">
        <title>Thousands of microbial genomes shed light on interconnected biogeochemical processes in an aquifer system.</title>
        <authorList>
            <person name="Anantharaman K."/>
            <person name="Brown C.T."/>
            <person name="Hug L.A."/>
            <person name="Sharon I."/>
            <person name="Castelle C.J."/>
            <person name="Probst A.J."/>
            <person name="Thomas B.C."/>
            <person name="Singh A."/>
            <person name="Wilkins M.J."/>
            <person name="Karaoz U."/>
            <person name="Brodie E.L."/>
            <person name="Williams K.H."/>
            <person name="Hubbard S.S."/>
            <person name="Banfield J.F."/>
        </authorList>
    </citation>
    <scope>NUCLEOTIDE SEQUENCE [LARGE SCALE GENOMIC DNA]</scope>
</reference>
<comment type="caution">
    <text evidence="2">The sequence shown here is derived from an EMBL/GenBank/DDBJ whole genome shotgun (WGS) entry which is preliminary data.</text>
</comment>
<evidence type="ECO:0008006" key="4">
    <source>
        <dbReference type="Google" id="ProtNLM"/>
    </source>
</evidence>
<gene>
    <name evidence="2" type="ORF">A2934_00905</name>
</gene>
<evidence type="ECO:0000256" key="1">
    <source>
        <dbReference type="SAM" id="Phobius"/>
    </source>
</evidence>
<keyword evidence="1" id="KW-0812">Transmembrane</keyword>
<dbReference type="Proteomes" id="UP000177982">
    <property type="component" value="Unassembled WGS sequence"/>
</dbReference>
<proteinExistence type="predicted"/>
<evidence type="ECO:0000313" key="2">
    <source>
        <dbReference type="EMBL" id="OHA04879.1"/>
    </source>
</evidence>